<sequence>MKIILQKMIAASGYCSRRQAEKMIREGRVKVNGVTATVGDQADDQKDKVTVSGQLISAAASKIYIKLNKPLGYTCTNKRFAGEKNIFDLIDSPERLFTVGRLDKGSRGLILLTNDGDLTQRLAHPSFQHDKVYEVITRGEISNANTVCGRLTKGINIGEGDGVARAKAAQYLQNDCFIITLNEGKKRQIRRMFKIMNLQVMDLRRISLASLELGDLSEGHWAYLTPEEINDLKI</sequence>
<gene>
    <name evidence="6" type="ORF">COT93_00165</name>
</gene>
<name>A0A2H0V9X6_9BACT</name>
<dbReference type="EMBL" id="PFAL01000002">
    <property type="protein sequence ID" value="PIR95871.1"/>
    <property type="molecule type" value="Genomic_DNA"/>
</dbReference>
<accession>A0A2H0V9X6</accession>
<dbReference type="AlphaFoldDB" id="A0A2H0V9X6"/>
<dbReference type="GO" id="GO:0000455">
    <property type="term" value="P:enzyme-directed rRNA pseudouridine synthesis"/>
    <property type="evidence" value="ECO:0007669"/>
    <property type="project" value="UniProtKB-ARBA"/>
</dbReference>
<dbReference type="SMART" id="SM00363">
    <property type="entry name" value="S4"/>
    <property type="match status" value="1"/>
</dbReference>
<dbReference type="InterPro" id="IPR002942">
    <property type="entry name" value="S4_RNA-bd"/>
</dbReference>
<comment type="similarity">
    <text evidence="1 4">Belongs to the pseudouridine synthase RsuA family.</text>
</comment>
<evidence type="ECO:0000256" key="2">
    <source>
        <dbReference type="ARBA" id="ARBA00023235"/>
    </source>
</evidence>
<evidence type="ECO:0000313" key="6">
    <source>
        <dbReference type="EMBL" id="PIR95871.1"/>
    </source>
</evidence>
<dbReference type="CDD" id="cd00165">
    <property type="entry name" value="S4"/>
    <property type="match status" value="1"/>
</dbReference>
<dbReference type="SUPFAM" id="SSF55174">
    <property type="entry name" value="Alpha-L RNA-binding motif"/>
    <property type="match status" value="1"/>
</dbReference>
<dbReference type="Pfam" id="PF01479">
    <property type="entry name" value="S4"/>
    <property type="match status" value="1"/>
</dbReference>
<dbReference type="InterPro" id="IPR050343">
    <property type="entry name" value="RsuA_PseudoU_synthase"/>
</dbReference>
<dbReference type="Gene3D" id="3.10.290.10">
    <property type="entry name" value="RNA-binding S4 domain"/>
    <property type="match status" value="1"/>
</dbReference>
<evidence type="ECO:0000256" key="4">
    <source>
        <dbReference type="RuleBase" id="RU003887"/>
    </source>
</evidence>
<dbReference type="PROSITE" id="PS01149">
    <property type="entry name" value="PSI_RSU"/>
    <property type="match status" value="1"/>
</dbReference>
<dbReference type="InterPro" id="IPR020094">
    <property type="entry name" value="TruA/RsuA/RluB/E/F_N"/>
</dbReference>
<dbReference type="GO" id="GO:0120159">
    <property type="term" value="F:rRNA pseudouridine synthase activity"/>
    <property type="evidence" value="ECO:0007669"/>
    <property type="project" value="UniProtKB-ARBA"/>
</dbReference>
<dbReference type="InterPro" id="IPR018496">
    <property type="entry name" value="PsdUridine_synth_RsuA/RluB_CS"/>
</dbReference>
<evidence type="ECO:0000259" key="5">
    <source>
        <dbReference type="SMART" id="SM00363"/>
    </source>
</evidence>
<dbReference type="PROSITE" id="PS50889">
    <property type="entry name" value="S4"/>
    <property type="match status" value="1"/>
</dbReference>
<dbReference type="Pfam" id="PF00849">
    <property type="entry name" value="PseudoU_synth_2"/>
    <property type="match status" value="1"/>
</dbReference>
<dbReference type="PANTHER" id="PTHR47683">
    <property type="entry name" value="PSEUDOURIDINE SYNTHASE FAMILY PROTEIN-RELATED"/>
    <property type="match status" value="1"/>
</dbReference>
<organism evidence="6 7">
    <name type="scientific">Candidatus Falkowbacteria bacterium CG10_big_fil_rev_8_21_14_0_10_37_18</name>
    <dbReference type="NCBI Taxonomy" id="1974562"/>
    <lineage>
        <taxon>Bacteria</taxon>
        <taxon>Candidatus Falkowiibacteriota</taxon>
    </lineage>
</organism>
<dbReference type="FunFam" id="3.10.290.10:FF:000003">
    <property type="entry name" value="Pseudouridine synthase"/>
    <property type="match status" value="1"/>
</dbReference>
<dbReference type="InterPro" id="IPR000748">
    <property type="entry name" value="PsdUridine_synth_RsuA/RluB/E/F"/>
</dbReference>
<dbReference type="InterPro" id="IPR006145">
    <property type="entry name" value="PsdUridine_synth_RsuA/RluA"/>
</dbReference>
<evidence type="ECO:0000256" key="3">
    <source>
        <dbReference type="PROSITE-ProRule" id="PRU00182"/>
    </source>
</evidence>
<dbReference type="PANTHER" id="PTHR47683:SF2">
    <property type="entry name" value="RNA-BINDING S4 DOMAIN-CONTAINING PROTEIN"/>
    <property type="match status" value="1"/>
</dbReference>
<dbReference type="SUPFAM" id="SSF55120">
    <property type="entry name" value="Pseudouridine synthase"/>
    <property type="match status" value="1"/>
</dbReference>
<dbReference type="InterPro" id="IPR020103">
    <property type="entry name" value="PsdUridine_synth_cat_dom_sf"/>
</dbReference>
<protein>
    <recommendedName>
        <fullName evidence="4">Pseudouridine synthase</fullName>
        <ecNumber evidence="4">5.4.99.-</ecNumber>
    </recommendedName>
</protein>
<dbReference type="GO" id="GO:0003723">
    <property type="term" value="F:RNA binding"/>
    <property type="evidence" value="ECO:0007669"/>
    <property type="project" value="UniProtKB-KW"/>
</dbReference>
<keyword evidence="3" id="KW-0694">RNA-binding</keyword>
<comment type="caution">
    <text evidence="6">The sequence shown here is derived from an EMBL/GenBank/DDBJ whole genome shotgun (WGS) entry which is preliminary data.</text>
</comment>
<dbReference type="Gene3D" id="3.30.70.1560">
    <property type="entry name" value="Alpha-L RNA-binding motif"/>
    <property type="match status" value="1"/>
</dbReference>
<keyword evidence="2 4" id="KW-0413">Isomerase</keyword>
<reference evidence="7" key="1">
    <citation type="submission" date="2017-09" db="EMBL/GenBank/DDBJ databases">
        <title>Depth-based differentiation of microbial function through sediment-hosted aquifers and enrichment of novel symbionts in the deep terrestrial subsurface.</title>
        <authorList>
            <person name="Probst A.J."/>
            <person name="Ladd B."/>
            <person name="Jarett J.K."/>
            <person name="Geller-Mcgrath D.E."/>
            <person name="Sieber C.M.K."/>
            <person name="Emerson J.B."/>
            <person name="Anantharaman K."/>
            <person name="Thomas B.C."/>
            <person name="Malmstrom R."/>
            <person name="Stieglmeier M."/>
            <person name="Klingl A."/>
            <person name="Woyke T."/>
            <person name="Ryan C.M."/>
            <person name="Banfield J.F."/>
        </authorList>
    </citation>
    <scope>NUCLEOTIDE SEQUENCE [LARGE SCALE GENOMIC DNA]</scope>
</reference>
<dbReference type="InterPro" id="IPR036986">
    <property type="entry name" value="S4_RNA-bd_sf"/>
</dbReference>
<dbReference type="EC" id="5.4.99.-" evidence="4"/>
<dbReference type="NCBIfam" id="TIGR00093">
    <property type="entry name" value="pseudouridine synthase"/>
    <property type="match status" value="1"/>
</dbReference>
<dbReference type="InterPro" id="IPR042092">
    <property type="entry name" value="PsdUridine_s_RsuA/RluB/E/F_cat"/>
</dbReference>
<feature type="domain" description="RNA-binding S4" evidence="5">
    <location>
        <begin position="3"/>
        <end position="60"/>
    </location>
</feature>
<evidence type="ECO:0000313" key="7">
    <source>
        <dbReference type="Proteomes" id="UP000229972"/>
    </source>
</evidence>
<proteinExistence type="inferred from homology"/>
<dbReference type="Proteomes" id="UP000229972">
    <property type="component" value="Unassembled WGS sequence"/>
</dbReference>
<dbReference type="Gene3D" id="3.30.70.580">
    <property type="entry name" value="Pseudouridine synthase I, catalytic domain, N-terminal subdomain"/>
    <property type="match status" value="1"/>
</dbReference>
<evidence type="ECO:0000256" key="1">
    <source>
        <dbReference type="ARBA" id="ARBA00008348"/>
    </source>
</evidence>